<accession>A0A9P6B6D4</accession>
<evidence type="ECO:0000256" key="2">
    <source>
        <dbReference type="ARBA" id="ARBA00007251"/>
    </source>
</evidence>
<feature type="compositionally biased region" description="Polar residues" evidence="10">
    <location>
        <begin position="1"/>
        <end position="10"/>
    </location>
</feature>
<evidence type="ECO:0000256" key="6">
    <source>
        <dbReference type="ARBA" id="ARBA00044147"/>
    </source>
</evidence>
<dbReference type="SUPFAM" id="SSF100950">
    <property type="entry name" value="NagB/RpiA/CoA transferase-like"/>
    <property type="match status" value="1"/>
</dbReference>
<dbReference type="InterPro" id="IPR037171">
    <property type="entry name" value="NagB/RpiA_transferase-like"/>
</dbReference>
<comment type="similarity">
    <text evidence="2 9">Belongs to the eIF-2B alpha/beta/delta subunits family.</text>
</comment>
<comment type="subunit">
    <text evidence="8">Component of the translation initiation factor 2B (eIF2B) complex which is a heterodecamer of two sets of five different subunits: alpha, beta, gamma, delta and epsilon. Subunits alpha, beta and delta comprise a regulatory subcomplex and subunits epsilon and gamma comprise a catalytic subcomplex. Within the complex, the hexameric regulatory complex resides at the center, with the two heterodimeric catalytic subcomplexes bound on opposite sides.</text>
</comment>
<dbReference type="InterPro" id="IPR042529">
    <property type="entry name" value="IF_2B-like_C"/>
</dbReference>
<dbReference type="Gene3D" id="3.40.50.10470">
    <property type="entry name" value="Translation initiation factor eif-2b, domain 2"/>
    <property type="match status" value="1"/>
</dbReference>
<evidence type="ECO:0000256" key="3">
    <source>
        <dbReference type="ARBA" id="ARBA00022490"/>
    </source>
</evidence>
<keyword evidence="5" id="KW-0648">Protein biosynthesis</keyword>
<reference evidence="11" key="1">
    <citation type="journal article" date="2020" name="Nat. Commun.">
        <title>Large-scale genome sequencing of mycorrhizal fungi provides insights into the early evolution of symbiotic traits.</title>
        <authorList>
            <person name="Miyauchi S."/>
            <person name="Kiss E."/>
            <person name="Kuo A."/>
            <person name="Drula E."/>
            <person name="Kohler A."/>
            <person name="Sanchez-Garcia M."/>
            <person name="Morin E."/>
            <person name="Andreopoulos B."/>
            <person name="Barry K.W."/>
            <person name="Bonito G."/>
            <person name="Buee M."/>
            <person name="Carver A."/>
            <person name="Chen C."/>
            <person name="Cichocki N."/>
            <person name="Clum A."/>
            <person name="Culley D."/>
            <person name="Crous P.W."/>
            <person name="Fauchery L."/>
            <person name="Girlanda M."/>
            <person name="Hayes R.D."/>
            <person name="Keri Z."/>
            <person name="LaButti K."/>
            <person name="Lipzen A."/>
            <person name="Lombard V."/>
            <person name="Magnuson J."/>
            <person name="Maillard F."/>
            <person name="Murat C."/>
            <person name="Nolan M."/>
            <person name="Ohm R.A."/>
            <person name="Pangilinan J."/>
            <person name="Pereira M.F."/>
            <person name="Perotto S."/>
            <person name="Peter M."/>
            <person name="Pfister S."/>
            <person name="Riley R."/>
            <person name="Sitrit Y."/>
            <person name="Stielow J.B."/>
            <person name="Szollosi G."/>
            <person name="Zifcakova L."/>
            <person name="Stursova M."/>
            <person name="Spatafora J.W."/>
            <person name="Tedersoo L."/>
            <person name="Vaario L.M."/>
            <person name="Yamada A."/>
            <person name="Yan M."/>
            <person name="Wang P."/>
            <person name="Xu J."/>
            <person name="Bruns T."/>
            <person name="Baldrian P."/>
            <person name="Vilgalys R."/>
            <person name="Dunand C."/>
            <person name="Henrissat B."/>
            <person name="Grigoriev I.V."/>
            <person name="Hibbett D."/>
            <person name="Nagy L.G."/>
            <person name="Martin F.M."/>
        </authorList>
    </citation>
    <scope>NUCLEOTIDE SEQUENCE</scope>
    <source>
        <strain evidence="11">UP504</strain>
    </source>
</reference>
<evidence type="ECO:0000256" key="7">
    <source>
        <dbReference type="ARBA" id="ARBA00044356"/>
    </source>
</evidence>
<dbReference type="GO" id="GO:0005829">
    <property type="term" value="C:cytosol"/>
    <property type="evidence" value="ECO:0007669"/>
    <property type="project" value="UniProtKB-SubCell"/>
</dbReference>
<evidence type="ECO:0000256" key="10">
    <source>
        <dbReference type="SAM" id="MobiDB-lite"/>
    </source>
</evidence>
<keyword evidence="3" id="KW-0963">Cytoplasm</keyword>
<dbReference type="EMBL" id="MU128925">
    <property type="protein sequence ID" value="KAF9518360.1"/>
    <property type="molecule type" value="Genomic_DNA"/>
</dbReference>
<evidence type="ECO:0000256" key="8">
    <source>
        <dbReference type="ARBA" id="ARBA00046432"/>
    </source>
</evidence>
<proteinExistence type="inferred from homology"/>
<keyword evidence="4" id="KW-0396">Initiation factor</keyword>
<evidence type="ECO:0000256" key="5">
    <source>
        <dbReference type="ARBA" id="ARBA00022917"/>
    </source>
</evidence>
<dbReference type="AlphaFoldDB" id="A0A9P6B6D4"/>
<dbReference type="GO" id="GO:0003743">
    <property type="term" value="F:translation initiation factor activity"/>
    <property type="evidence" value="ECO:0007669"/>
    <property type="project" value="UniProtKB-KW"/>
</dbReference>
<keyword evidence="12" id="KW-1185">Reference proteome</keyword>
<evidence type="ECO:0000313" key="12">
    <source>
        <dbReference type="Proteomes" id="UP000886523"/>
    </source>
</evidence>
<dbReference type="OrthoDB" id="10254737at2759"/>
<dbReference type="InterPro" id="IPR000649">
    <property type="entry name" value="IF-2B-related"/>
</dbReference>
<evidence type="ECO:0000256" key="1">
    <source>
        <dbReference type="ARBA" id="ARBA00004514"/>
    </source>
</evidence>
<feature type="compositionally biased region" description="Low complexity" evidence="10">
    <location>
        <begin position="44"/>
        <end position="53"/>
    </location>
</feature>
<dbReference type="Proteomes" id="UP000886523">
    <property type="component" value="Unassembled WGS sequence"/>
</dbReference>
<sequence length="441" mass="48009">MSSTKHTNGLSRDPQPRGPPPNIQPRPKLSKAERRDLQEKQKAAKAAAASSTNAKDKPKEVEKTLAVPDKKSESRSKPSAVRSIARINQPSPSKDSASVESAETEHVLRDLRIFSHFGFTSKIGSSATSTKADIHPSILRLALQFAEFRIVGANARCISTLTALKTVIQDYATPPQTTLSRHLMTHLSPQITHLVAARPMSTSMGNAIRYLKYEISILDIDLPEQDAKQFLCERLDHYVRDRIILADLVIQDLAIEKIHDGDAILTYARSSVVEKVLVQAHQAAKDFSVIIVDSGPLFEGKRLLASLRRTGIKCTYCLLSALGAVIPSVSLVFLGAHALHANGALYSRAGTALVSMMAKQHSVPVLACCETYKFSNVVPFDGFTKNELAPEDGFESRPFLQSLSPLYDLTPSEAVSAVVTEVGLIPPSSVPTILFRAGVQE</sequence>
<comment type="subcellular location">
    <subcellularLocation>
        <location evidence="1">Cytoplasm</location>
        <location evidence="1">Cytosol</location>
    </subcellularLocation>
</comment>
<evidence type="ECO:0000256" key="4">
    <source>
        <dbReference type="ARBA" id="ARBA00022540"/>
    </source>
</evidence>
<feature type="compositionally biased region" description="Basic and acidic residues" evidence="10">
    <location>
        <begin position="54"/>
        <end position="76"/>
    </location>
</feature>
<feature type="compositionally biased region" description="Polar residues" evidence="10">
    <location>
        <begin position="86"/>
        <end position="101"/>
    </location>
</feature>
<evidence type="ECO:0000313" key="11">
    <source>
        <dbReference type="EMBL" id="KAF9518360.1"/>
    </source>
</evidence>
<organism evidence="11 12">
    <name type="scientific">Hydnum rufescens UP504</name>
    <dbReference type="NCBI Taxonomy" id="1448309"/>
    <lineage>
        <taxon>Eukaryota</taxon>
        <taxon>Fungi</taxon>
        <taxon>Dikarya</taxon>
        <taxon>Basidiomycota</taxon>
        <taxon>Agaricomycotina</taxon>
        <taxon>Agaricomycetes</taxon>
        <taxon>Cantharellales</taxon>
        <taxon>Hydnaceae</taxon>
        <taxon>Hydnum</taxon>
    </lineage>
</organism>
<feature type="region of interest" description="Disordered" evidence="10">
    <location>
        <begin position="1"/>
        <end position="101"/>
    </location>
</feature>
<dbReference type="Pfam" id="PF01008">
    <property type="entry name" value="IF-2B"/>
    <property type="match status" value="1"/>
</dbReference>
<protein>
    <recommendedName>
        <fullName evidence="6">Translation initiation factor eIF2B subunit delta</fullName>
    </recommendedName>
    <alternativeName>
        <fullName evidence="7">eIF2B GDP-GTP exchange factor subunit delta</fullName>
    </alternativeName>
</protein>
<dbReference type="PANTHER" id="PTHR10233">
    <property type="entry name" value="TRANSLATION INITIATION FACTOR EIF-2B"/>
    <property type="match status" value="1"/>
</dbReference>
<evidence type="ECO:0000256" key="9">
    <source>
        <dbReference type="RuleBase" id="RU003814"/>
    </source>
</evidence>
<comment type="caution">
    <text evidence="11">The sequence shown here is derived from an EMBL/GenBank/DDBJ whole genome shotgun (WGS) entry which is preliminary data.</text>
</comment>
<name>A0A9P6B6D4_9AGAM</name>
<gene>
    <name evidence="11" type="ORF">BS47DRAFT_1338290</name>
</gene>
<dbReference type="PANTHER" id="PTHR10233:SF14">
    <property type="entry name" value="TRANSLATION INITIATION FACTOR EIF-2B SUBUNIT DELTA"/>
    <property type="match status" value="1"/>
</dbReference>
<feature type="compositionally biased region" description="Basic and acidic residues" evidence="10">
    <location>
        <begin position="30"/>
        <end position="42"/>
    </location>
</feature>